<dbReference type="AlphaFoldDB" id="A0AAD7MIC5"/>
<comment type="caution">
    <text evidence="1">The sequence shown here is derived from an EMBL/GenBank/DDBJ whole genome shotgun (WGS) entry which is preliminary data.</text>
</comment>
<gene>
    <name evidence="1" type="ORF">B0H16DRAFT_1475331</name>
</gene>
<accession>A0AAD7MIC5</accession>
<proteinExistence type="predicted"/>
<dbReference type="Proteomes" id="UP001215598">
    <property type="component" value="Unassembled WGS sequence"/>
</dbReference>
<organism evidence="1 2">
    <name type="scientific">Mycena metata</name>
    <dbReference type="NCBI Taxonomy" id="1033252"/>
    <lineage>
        <taxon>Eukaryota</taxon>
        <taxon>Fungi</taxon>
        <taxon>Dikarya</taxon>
        <taxon>Basidiomycota</taxon>
        <taxon>Agaricomycotina</taxon>
        <taxon>Agaricomycetes</taxon>
        <taxon>Agaricomycetidae</taxon>
        <taxon>Agaricales</taxon>
        <taxon>Marasmiineae</taxon>
        <taxon>Mycenaceae</taxon>
        <taxon>Mycena</taxon>
    </lineage>
</organism>
<reference evidence="1" key="1">
    <citation type="submission" date="2023-03" db="EMBL/GenBank/DDBJ databases">
        <title>Massive genome expansion in bonnet fungi (Mycena s.s.) driven by repeated elements and novel gene families across ecological guilds.</title>
        <authorList>
            <consortium name="Lawrence Berkeley National Laboratory"/>
            <person name="Harder C.B."/>
            <person name="Miyauchi S."/>
            <person name="Viragh M."/>
            <person name="Kuo A."/>
            <person name="Thoen E."/>
            <person name="Andreopoulos B."/>
            <person name="Lu D."/>
            <person name="Skrede I."/>
            <person name="Drula E."/>
            <person name="Henrissat B."/>
            <person name="Morin E."/>
            <person name="Kohler A."/>
            <person name="Barry K."/>
            <person name="LaButti K."/>
            <person name="Morin E."/>
            <person name="Salamov A."/>
            <person name="Lipzen A."/>
            <person name="Mereny Z."/>
            <person name="Hegedus B."/>
            <person name="Baldrian P."/>
            <person name="Stursova M."/>
            <person name="Weitz H."/>
            <person name="Taylor A."/>
            <person name="Grigoriev I.V."/>
            <person name="Nagy L.G."/>
            <person name="Martin F."/>
            <person name="Kauserud H."/>
        </authorList>
    </citation>
    <scope>NUCLEOTIDE SEQUENCE</scope>
    <source>
        <strain evidence="1">CBHHK182m</strain>
    </source>
</reference>
<name>A0AAD7MIC5_9AGAR</name>
<dbReference type="EMBL" id="JARKIB010000260">
    <property type="protein sequence ID" value="KAJ7718810.1"/>
    <property type="molecule type" value="Genomic_DNA"/>
</dbReference>
<evidence type="ECO:0000313" key="2">
    <source>
        <dbReference type="Proteomes" id="UP001215598"/>
    </source>
</evidence>
<evidence type="ECO:0000313" key="1">
    <source>
        <dbReference type="EMBL" id="KAJ7718810.1"/>
    </source>
</evidence>
<sequence length="280" mass="32409">MNLDFLFYRPVGHNWATESVVTLLSWLEVIAFTFTPRRQGLIDIWEDYDFMLLCDFLWCHESPKWLGKNGRPTRVSVDRDILRLLYACKVTAINNRPERGNPLFTTCYLLGISWDKLRAAFRSLRGILGRDVTQPTNRTWIVDERALATFDTSSILAELAKGCVCHIRAMVRGPIDLTAFPKIAPDWGFFLRASPPPGLLNSLHEVGEALDYREPCWVFGVWPPDVHNALQCLKTLSPIPMELVNRLERKLGDKNRGRMEEEWMKWRVQCRAYSKHLTIC</sequence>
<keyword evidence="2" id="KW-1185">Reference proteome</keyword>
<protein>
    <submittedName>
        <fullName evidence="1">Uncharacterized protein</fullName>
    </submittedName>
</protein>